<proteinExistence type="inferred from homology"/>
<evidence type="ECO:0000256" key="2">
    <source>
        <dbReference type="ARBA" id="ARBA00006411"/>
    </source>
</evidence>
<gene>
    <name evidence="5" type="ORF">G7043_24415</name>
</gene>
<evidence type="ECO:0000256" key="3">
    <source>
        <dbReference type="ARBA" id="ARBA00022490"/>
    </source>
</evidence>
<dbReference type="Pfam" id="PF14011">
    <property type="entry name" value="ESX-1_EspG"/>
    <property type="match status" value="1"/>
</dbReference>
<dbReference type="Proteomes" id="UP000481360">
    <property type="component" value="Unassembled WGS sequence"/>
</dbReference>
<name>A0A7C9W2F0_9PSEU</name>
<keyword evidence="4" id="KW-0143">Chaperone</keyword>
<organism evidence="5 6">
    <name type="scientific">Lentzea alba</name>
    <dbReference type="NCBI Taxonomy" id="2714351"/>
    <lineage>
        <taxon>Bacteria</taxon>
        <taxon>Bacillati</taxon>
        <taxon>Actinomycetota</taxon>
        <taxon>Actinomycetes</taxon>
        <taxon>Pseudonocardiales</taxon>
        <taxon>Pseudonocardiaceae</taxon>
        <taxon>Lentzea</taxon>
    </lineage>
</organism>
<evidence type="ECO:0000256" key="4">
    <source>
        <dbReference type="ARBA" id="ARBA00023186"/>
    </source>
</evidence>
<keyword evidence="6" id="KW-1185">Reference proteome</keyword>
<keyword evidence="3" id="KW-0963">Cytoplasm</keyword>
<reference evidence="5 6" key="1">
    <citation type="submission" date="2020-03" db="EMBL/GenBank/DDBJ databases">
        <title>Isolation and identification of active actinomycetes.</title>
        <authorList>
            <person name="Sun X."/>
        </authorList>
    </citation>
    <scope>NUCLEOTIDE SEQUENCE [LARGE SCALE GENOMIC DNA]</scope>
    <source>
        <strain evidence="5 6">NEAU-D13</strain>
    </source>
</reference>
<sequence>MIVWWCSPSSAKTRRTSNPLSSPGSVVLSTVEFAVVWEAQRLPAAHVALDTRIPSITHTEKAEVVKRAWESLEARGLANNGRVVSELADGFALLANSTTAIDLWIWADRQISGLAAAIGDEAILAVQDRDEMWLIEARGTALAEAAVSVAGDMPAGYGRSISLPYDDLVAAAKDVGLDAQRMITTLERQGMRLGDAQELAGMLDGTSTRGQFGVQRNGRRAGRVVSFHDTHNGRYLRQLKPSSDGRKWCTITPVDNHRLAASIWELLQEV</sequence>
<evidence type="ECO:0000256" key="1">
    <source>
        <dbReference type="ARBA" id="ARBA00004496"/>
    </source>
</evidence>
<accession>A0A7C9W2F0</accession>
<comment type="caution">
    <text evidence="5">The sequence shown here is derived from an EMBL/GenBank/DDBJ whole genome shotgun (WGS) entry which is preliminary data.</text>
</comment>
<comment type="subcellular location">
    <subcellularLocation>
        <location evidence="1">Cytoplasm</location>
    </subcellularLocation>
</comment>
<evidence type="ECO:0000313" key="5">
    <source>
        <dbReference type="EMBL" id="NGY62080.1"/>
    </source>
</evidence>
<dbReference type="AlphaFoldDB" id="A0A7C9W2F0"/>
<protein>
    <submittedName>
        <fullName evidence="5">ESX secretion-associated protein EspG</fullName>
    </submittedName>
</protein>
<comment type="similarity">
    <text evidence="2">Belongs to the EspG family.</text>
</comment>
<dbReference type="EMBL" id="JAAMPJ010000006">
    <property type="protein sequence ID" value="NGY62080.1"/>
    <property type="molecule type" value="Genomic_DNA"/>
</dbReference>
<dbReference type="InterPro" id="IPR025734">
    <property type="entry name" value="EspG"/>
</dbReference>
<evidence type="ECO:0000313" key="6">
    <source>
        <dbReference type="Proteomes" id="UP000481360"/>
    </source>
</evidence>